<dbReference type="Proteomes" id="UP001054945">
    <property type="component" value="Unassembled WGS sequence"/>
</dbReference>
<proteinExistence type="predicted"/>
<comment type="caution">
    <text evidence="1">The sequence shown here is derived from an EMBL/GenBank/DDBJ whole genome shotgun (WGS) entry which is preliminary data.</text>
</comment>
<reference evidence="1 2" key="1">
    <citation type="submission" date="2021-06" db="EMBL/GenBank/DDBJ databases">
        <title>Caerostris extrusa draft genome.</title>
        <authorList>
            <person name="Kono N."/>
            <person name="Arakawa K."/>
        </authorList>
    </citation>
    <scope>NUCLEOTIDE SEQUENCE [LARGE SCALE GENOMIC DNA]</scope>
</reference>
<organism evidence="1 2">
    <name type="scientific">Caerostris extrusa</name>
    <name type="common">Bark spider</name>
    <name type="synonym">Caerostris bankana</name>
    <dbReference type="NCBI Taxonomy" id="172846"/>
    <lineage>
        <taxon>Eukaryota</taxon>
        <taxon>Metazoa</taxon>
        <taxon>Ecdysozoa</taxon>
        <taxon>Arthropoda</taxon>
        <taxon>Chelicerata</taxon>
        <taxon>Arachnida</taxon>
        <taxon>Araneae</taxon>
        <taxon>Araneomorphae</taxon>
        <taxon>Entelegynae</taxon>
        <taxon>Araneoidea</taxon>
        <taxon>Araneidae</taxon>
        <taxon>Caerostris</taxon>
    </lineage>
</organism>
<sequence length="104" mass="11369">MLENSACSRAHKWIRISATAKEPTSGFDSQTVVSTHNQNISENSGFNRTHKCIRISDNKCKVHNAIFLKTASGIEPTSGFESRTMVHNRVVLRKTAAAIGPQSG</sequence>
<keyword evidence="2" id="KW-1185">Reference proteome</keyword>
<accession>A0AAV4NQ79</accession>
<dbReference type="AlphaFoldDB" id="A0AAV4NQ79"/>
<gene>
    <name evidence="1" type="ORF">CEXT_247361</name>
</gene>
<dbReference type="EMBL" id="BPLR01003546">
    <property type="protein sequence ID" value="GIX85841.1"/>
    <property type="molecule type" value="Genomic_DNA"/>
</dbReference>
<evidence type="ECO:0000313" key="2">
    <source>
        <dbReference type="Proteomes" id="UP001054945"/>
    </source>
</evidence>
<evidence type="ECO:0000313" key="1">
    <source>
        <dbReference type="EMBL" id="GIX85841.1"/>
    </source>
</evidence>
<name>A0AAV4NQ79_CAEEX</name>
<protein>
    <submittedName>
        <fullName evidence="1">Uncharacterized protein</fullName>
    </submittedName>
</protein>